<gene>
    <name evidence="2" type="ORF">CMUS01_03205</name>
</gene>
<proteinExistence type="predicted"/>
<dbReference type="Proteomes" id="UP000639643">
    <property type="component" value="Unassembled WGS sequence"/>
</dbReference>
<accession>A0A8H6NTL4</accession>
<evidence type="ECO:0000313" key="2">
    <source>
        <dbReference type="EMBL" id="KAF6842314.1"/>
    </source>
</evidence>
<feature type="region of interest" description="Disordered" evidence="1">
    <location>
        <begin position="206"/>
        <end position="246"/>
    </location>
</feature>
<reference evidence="2" key="1">
    <citation type="journal article" date="2020" name="Phytopathology">
        <title>Genome Sequence Resources of Colletotrichum truncatum, C. plurivorum, C. musicola, and C. sojae: Four Species Pathogenic to Soybean (Glycine max).</title>
        <authorList>
            <person name="Rogerio F."/>
            <person name="Boufleur T.R."/>
            <person name="Ciampi-Guillardi M."/>
            <person name="Sukno S.A."/>
            <person name="Thon M.R."/>
            <person name="Massola Junior N.S."/>
            <person name="Baroncelli R."/>
        </authorList>
    </citation>
    <scope>NUCLEOTIDE SEQUENCE</scope>
    <source>
        <strain evidence="2">LFN0074</strain>
    </source>
</reference>
<dbReference type="AlphaFoldDB" id="A0A8H6NTL4"/>
<feature type="compositionally biased region" description="Polar residues" evidence="1">
    <location>
        <begin position="206"/>
        <end position="220"/>
    </location>
</feature>
<comment type="caution">
    <text evidence="2">The sequence shown here is derived from an EMBL/GenBank/DDBJ whole genome shotgun (WGS) entry which is preliminary data.</text>
</comment>
<name>A0A8H6NTL4_9PEZI</name>
<keyword evidence="3" id="KW-1185">Reference proteome</keyword>
<protein>
    <submittedName>
        <fullName evidence="2">Uncharacterized protein</fullName>
    </submittedName>
</protein>
<dbReference type="EMBL" id="WIGM01000075">
    <property type="protein sequence ID" value="KAF6842314.1"/>
    <property type="molecule type" value="Genomic_DNA"/>
</dbReference>
<organism evidence="2 3">
    <name type="scientific">Colletotrichum musicola</name>
    <dbReference type="NCBI Taxonomy" id="2175873"/>
    <lineage>
        <taxon>Eukaryota</taxon>
        <taxon>Fungi</taxon>
        <taxon>Dikarya</taxon>
        <taxon>Ascomycota</taxon>
        <taxon>Pezizomycotina</taxon>
        <taxon>Sordariomycetes</taxon>
        <taxon>Hypocreomycetidae</taxon>
        <taxon>Glomerellales</taxon>
        <taxon>Glomerellaceae</taxon>
        <taxon>Colletotrichum</taxon>
        <taxon>Colletotrichum orchidearum species complex</taxon>
    </lineage>
</organism>
<evidence type="ECO:0000313" key="3">
    <source>
        <dbReference type="Proteomes" id="UP000639643"/>
    </source>
</evidence>
<evidence type="ECO:0000256" key="1">
    <source>
        <dbReference type="SAM" id="MobiDB-lite"/>
    </source>
</evidence>
<sequence length="337" mass="37024">MSAFANEPVKCTRCLSAGLHVFESEWAITVSSVLLLLLLARPSRSHTYRPVVMSGTDTVVVAAAVRDPGRQQTRSANDPRHLWLDGGHDDSNDVVAALWAWTSWEFGGRRSRMVVPAQQRASMSHACMAIMVHGNLMQPGHCSSSRRHGKTLPPRSWEWETLPGGRCTLRCISDRQFIIRPRTKPSAYKSHIADRTRAKYYAAQPTMLQGQGRESASSPRKTGLASPQPAANHVLRDGQSPSTPPRQWRIVNVYTRFAYRTDVGLVAHVLRFDSPAAAAAAAAVTNYRAHGVLRVCWTSGCPVLSAHSTQAQPRPAQSMRPNRVAIVDPSMASAIIH</sequence>